<feature type="transmembrane region" description="Helical" evidence="1">
    <location>
        <begin position="127"/>
        <end position="148"/>
    </location>
</feature>
<organism evidence="2 3">
    <name type="scientific">Artemisia annua</name>
    <name type="common">Sweet wormwood</name>
    <dbReference type="NCBI Taxonomy" id="35608"/>
    <lineage>
        <taxon>Eukaryota</taxon>
        <taxon>Viridiplantae</taxon>
        <taxon>Streptophyta</taxon>
        <taxon>Embryophyta</taxon>
        <taxon>Tracheophyta</taxon>
        <taxon>Spermatophyta</taxon>
        <taxon>Magnoliopsida</taxon>
        <taxon>eudicotyledons</taxon>
        <taxon>Gunneridae</taxon>
        <taxon>Pentapetalae</taxon>
        <taxon>asterids</taxon>
        <taxon>campanulids</taxon>
        <taxon>Asterales</taxon>
        <taxon>Asteraceae</taxon>
        <taxon>Asteroideae</taxon>
        <taxon>Anthemideae</taxon>
        <taxon>Artemisiinae</taxon>
        <taxon>Artemisia</taxon>
    </lineage>
</organism>
<gene>
    <name evidence="2" type="ORF">CTI12_AA490870</name>
</gene>
<name>A0A2U1LHJ9_ARTAN</name>
<dbReference type="Proteomes" id="UP000245207">
    <property type="component" value="Unassembled WGS sequence"/>
</dbReference>
<evidence type="ECO:0000256" key="1">
    <source>
        <dbReference type="SAM" id="Phobius"/>
    </source>
</evidence>
<feature type="transmembrane region" description="Helical" evidence="1">
    <location>
        <begin position="72"/>
        <end position="92"/>
    </location>
</feature>
<feature type="transmembrane region" description="Helical" evidence="1">
    <location>
        <begin position="236"/>
        <end position="253"/>
    </location>
</feature>
<accession>A0A2U1LHJ9</accession>
<sequence>MAVFFVAHFVLVFTYGHILRLQRRYLSGQKEIHKRLKVLINGKTNMAVQGAVTVVGFVTVTKLADDPSGADIFLIVLSITGISLYIVALLRVKGYLCDVLIVLCTSCNLAIMAISSLHFFLSSFPPLPLFFMSLLWMLFLVYLKVIVIDGVRLDNQHRIPPTIVDDVSRTELEKTLKSLVGECFILSVVIAVALIVASALWTDLERDYRRGVRWISVLDFLAFVVLLTGRLFDSGAAYEGVVLLGLILTTSLILESLTFLVIAGHEILILLLSSILISTSRRWIIV</sequence>
<evidence type="ECO:0000313" key="3">
    <source>
        <dbReference type="Proteomes" id="UP000245207"/>
    </source>
</evidence>
<comment type="caution">
    <text evidence="2">The sequence shown here is derived from an EMBL/GenBank/DDBJ whole genome shotgun (WGS) entry which is preliminary data.</text>
</comment>
<feature type="transmembrane region" description="Helical" evidence="1">
    <location>
        <begin position="212"/>
        <end position="229"/>
    </location>
</feature>
<protein>
    <submittedName>
        <fullName evidence="2">Uncharacterized protein</fullName>
    </submittedName>
</protein>
<proteinExistence type="predicted"/>
<feature type="transmembrane region" description="Helical" evidence="1">
    <location>
        <begin position="99"/>
        <end position="121"/>
    </location>
</feature>
<dbReference type="AlphaFoldDB" id="A0A2U1LHJ9"/>
<evidence type="ECO:0000313" key="2">
    <source>
        <dbReference type="EMBL" id="PWA48479.1"/>
    </source>
</evidence>
<keyword evidence="3" id="KW-1185">Reference proteome</keyword>
<keyword evidence="1" id="KW-0472">Membrane</keyword>
<keyword evidence="1" id="KW-1133">Transmembrane helix</keyword>
<feature type="transmembrane region" description="Helical" evidence="1">
    <location>
        <begin position="179"/>
        <end position="200"/>
    </location>
</feature>
<dbReference type="EMBL" id="PKPP01009344">
    <property type="protein sequence ID" value="PWA48479.1"/>
    <property type="molecule type" value="Genomic_DNA"/>
</dbReference>
<keyword evidence="1" id="KW-0812">Transmembrane</keyword>
<reference evidence="2 3" key="1">
    <citation type="journal article" date="2018" name="Mol. Plant">
        <title>The genome of Artemisia annua provides insight into the evolution of Asteraceae family and artemisinin biosynthesis.</title>
        <authorList>
            <person name="Shen Q."/>
            <person name="Zhang L."/>
            <person name="Liao Z."/>
            <person name="Wang S."/>
            <person name="Yan T."/>
            <person name="Shi P."/>
            <person name="Liu M."/>
            <person name="Fu X."/>
            <person name="Pan Q."/>
            <person name="Wang Y."/>
            <person name="Lv Z."/>
            <person name="Lu X."/>
            <person name="Zhang F."/>
            <person name="Jiang W."/>
            <person name="Ma Y."/>
            <person name="Chen M."/>
            <person name="Hao X."/>
            <person name="Li L."/>
            <person name="Tang Y."/>
            <person name="Lv G."/>
            <person name="Zhou Y."/>
            <person name="Sun X."/>
            <person name="Brodelius P.E."/>
            <person name="Rose J.K.C."/>
            <person name="Tang K."/>
        </authorList>
    </citation>
    <scope>NUCLEOTIDE SEQUENCE [LARGE SCALE GENOMIC DNA]</scope>
    <source>
        <strain evidence="3">cv. Huhao1</strain>
        <tissue evidence="2">Leaf</tissue>
    </source>
</reference>